<reference evidence="2 3" key="1">
    <citation type="submission" date="2016-10" db="EMBL/GenBank/DDBJ databases">
        <authorList>
            <person name="de Groot N.N."/>
        </authorList>
    </citation>
    <scope>NUCLEOTIDE SEQUENCE [LARGE SCALE GENOMIC DNA]</scope>
    <source>
        <strain evidence="2 3">OK461</strain>
    </source>
</reference>
<proteinExistence type="predicted"/>
<dbReference type="Proteomes" id="UP000181942">
    <property type="component" value="Unassembled WGS sequence"/>
</dbReference>
<protein>
    <submittedName>
        <fullName evidence="2">Uncharacterized protein</fullName>
    </submittedName>
</protein>
<dbReference type="AlphaFoldDB" id="A0A1I2L0D8"/>
<gene>
    <name evidence="2" type="ORF">SAMN02787118_11178</name>
</gene>
<feature type="compositionally biased region" description="Gly residues" evidence="1">
    <location>
        <begin position="1"/>
        <end position="11"/>
    </location>
</feature>
<evidence type="ECO:0000256" key="1">
    <source>
        <dbReference type="SAM" id="MobiDB-lite"/>
    </source>
</evidence>
<sequence>MRGGQQYGGLPRGRQELRHSRGGGTRWRGRPPLLTDSELVCLALAQGLLGHRSEARWLGFTRKHLTGMFPCLPQQSG</sequence>
<organism evidence="2 3">
    <name type="scientific">Streptomyces mirabilis</name>
    <dbReference type="NCBI Taxonomy" id="68239"/>
    <lineage>
        <taxon>Bacteria</taxon>
        <taxon>Bacillati</taxon>
        <taxon>Actinomycetota</taxon>
        <taxon>Actinomycetes</taxon>
        <taxon>Kitasatosporales</taxon>
        <taxon>Streptomycetaceae</taxon>
        <taxon>Streptomyces</taxon>
    </lineage>
</organism>
<accession>A0A1I2L0D8</accession>
<evidence type="ECO:0000313" key="3">
    <source>
        <dbReference type="Proteomes" id="UP000181942"/>
    </source>
</evidence>
<evidence type="ECO:0000313" key="2">
    <source>
        <dbReference type="EMBL" id="SFF72038.1"/>
    </source>
</evidence>
<name>A0A1I2L0D8_9ACTN</name>
<dbReference type="EMBL" id="FONR01000011">
    <property type="protein sequence ID" value="SFF72038.1"/>
    <property type="molecule type" value="Genomic_DNA"/>
</dbReference>
<feature type="region of interest" description="Disordered" evidence="1">
    <location>
        <begin position="1"/>
        <end position="31"/>
    </location>
</feature>